<name>A0AAN6DPU7_9EURO</name>
<feature type="compositionally biased region" description="Polar residues" evidence="1">
    <location>
        <begin position="21"/>
        <end position="31"/>
    </location>
</feature>
<evidence type="ECO:0000313" key="3">
    <source>
        <dbReference type="Proteomes" id="UP001203852"/>
    </source>
</evidence>
<comment type="caution">
    <text evidence="2">The sequence shown here is derived from an EMBL/GenBank/DDBJ whole genome shotgun (WGS) entry which is preliminary data.</text>
</comment>
<dbReference type="EMBL" id="MU404359">
    <property type="protein sequence ID" value="KAI1609823.1"/>
    <property type="molecule type" value="Genomic_DNA"/>
</dbReference>
<protein>
    <submittedName>
        <fullName evidence="2">Uncharacterized protein</fullName>
    </submittedName>
</protein>
<dbReference type="Proteomes" id="UP001203852">
    <property type="component" value="Unassembled WGS sequence"/>
</dbReference>
<accession>A0AAN6DPU7</accession>
<evidence type="ECO:0000313" key="2">
    <source>
        <dbReference type="EMBL" id="KAI1609823.1"/>
    </source>
</evidence>
<keyword evidence="3" id="KW-1185">Reference proteome</keyword>
<feature type="region of interest" description="Disordered" evidence="1">
    <location>
        <begin position="1"/>
        <end position="31"/>
    </location>
</feature>
<proteinExistence type="predicted"/>
<evidence type="ECO:0000256" key="1">
    <source>
        <dbReference type="SAM" id="MobiDB-lite"/>
    </source>
</evidence>
<reference evidence="2" key="1">
    <citation type="journal article" date="2022" name="bioRxiv">
        <title>Deciphering the potential niche of two novel black yeast fungi from a biological soil crust based on their genomes, phenotypes, and melanin regulation.</title>
        <authorList>
            <consortium name="DOE Joint Genome Institute"/>
            <person name="Carr E.C."/>
            <person name="Barton Q."/>
            <person name="Grambo S."/>
            <person name="Sullivan M."/>
            <person name="Renfro C.M."/>
            <person name="Kuo A."/>
            <person name="Pangilinan J."/>
            <person name="Lipzen A."/>
            <person name="Keymanesh K."/>
            <person name="Savage E."/>
            <person name="Barry K."/>
            <person name="Grigoriev I.V."/>
            <person name="Riekhof W.R."/>
            <person name="Harris S.S."/>
        </authorList>
    </citation>
    <scope>NUCLEOTIDE SEQUENCE</scope>
    <source>
        <strain evidence="2">JF 03-4F</strain>
    </source>
</reference>
<organism evidence="2 3">
    <name type="scientific">Exophiala viscosa</name>
    <dbReference type="NCBI Taxonomy" id="2486360"/>
    <lineage>
        <taxon>Eukaryota</taxon>
        <taxon>Fungi</taxon>
        <taxon>Dikarya</taxon>
        <taxon>Ascomycota</taxon>
        <taxon>Pezizomycotina</taxon>
        <taxon>Eurotiomycetes</taxon>
        <taxon>Chaetothyriomycetidae</taxon>
        <taxon>Chaetothyriales</taxon>
        <taxon>Herpotrichiellaceae</taxon>
        <taxon>Exophiala</taxon>
    </lineage>
</organism>
<dbReference type="AlphaFoldDB" id="A0AAN6DPU7"/>
<sequence length="202" mass="23084">MAAPRPAPTDIRLSKSLGSAELQSEPSRSDMSSMQELINELLAAFQSQQHPWKSNLGAIESITAEMQRLKQAKPALRNGIHFYVSDYQSEKGEERYHDRIRMLQRQKDMKDLEKAIEDTLKSFKLYGAIQIANRVLRGRKRRIAEITEDNDKLDWQWETLDMARKRVKAGIDDYERGLTDDDTSVDGAAVIDAEDGEAMQQN</sequence>
<gene>
    <name evidence="2" type="ORF">EDD36DRAFT_421903</name>
</gene>